<evidence type="ECO:0000256" key="2">
    <source>
        <dbReference type="SAM" id="MobiDB-lite"/>
    </source>
</evidence>
<dbReference type="Gene3D" id="2.40.30.170">
    <property type="match status" value="1"/>
</dbReference>
<dbReference type="RefSeq" id="WP_206937524.1">
    <property type="nucleotide sequence ID" value="NZ_JAFLNF010000001.1"/>
</dbReference>
<dbReference type="SUPFAM" id="SSF111369">
    <property type="entry name" value="HlyD-like secretion proteins"/>
    <property type="match status" value="1"/>
</dbReference>
<evidence type="ECO:0000259" key="3">
    <source>
        <dbReference type="Pfam" id="PF25917"/>
    </source>
</evidence>
<proteinExistence type="predicted"/>
<accession>A0A939EJU8</accession>
<feature type="coiled-coil region" evidence="1">
    <location>
        <begin position="117"/>
        <end position="162"/>
    </location>
</feature>
<dbReference type="Proteomes" id="UP000664779">
    <property type="component" value="Unassembled WGS sequence"/>
</dbReference>
<keyword evidence="1" id="KW-0175">Coiled coil</keyword>
<feature type="domain" description="Multidrug resistance protein MdtA-like barrel-sandwich hybrid" evidence="3">
    <location>
        <begin position="74"/>
        <end position="259"/>
    </location>
</feature>
<organism evidence="4 5">
    <name type="scientific">Roseibium limicola</name>
    <dbReference type="NCBI Taxonomy" id="2816037"/>
    <lineage>
        <taxon>Bacteria</taxon>
        <taxon>Pseudomonadati</taxon>
        <taxon>Pseudomonadota</taxon>
        <taxon>Alphaproteobacteria</taxon>
        <taxon>Hyphomicrobiales</taxon>
        <taxon>Stappiaceae</taxon>
        <taxon>Roseibium</taxon>
    </lineage>
</organism>
<dbReference type="PANTHER" id="PTHR30469">
    <property type="entry name" value="MULTIDRUG RESISTANCE PROTEIN MDTA"/>
    <property type="match status" value="1"/>
</dbReference>
<dbReference type="InterPro" id="IPR058625">
    <property type="entry name" value="MdtA-like_BSH"/>
</dbReference>
<dbReference type="Pfam" id="PF25917">
    <property type="entry name" value="BSH_RND"/>
    <property type="match status" value="1"/>
</dbReference>
<comment type="caution">
    <text evidence="4">The sequence shown here is derived from an EMBL/GenBank/DDBJ whole genome shotgun (WGS) entry which is preliminary data.</text>
</comment>
<feature type="region of interest" description="Disordered" evidence="2">
    <location>
        <begin position="412"/>
        <end position="449"/>
    </location>
</feature>
<evidence type="ECO:0000313" key="5">
    <source>
        <dbReference type="Proteomes" id="UP000664779"/>
    </source>
</evidence>
<dbReference type="EMBL" id="JAFLNF010000001">
    <property type="protein sequence ID" value="MBO0343813.1"/>
    <property type="molecule type" value="Genomic_DNA"/>
</dbReference>
<evidence type="ECO:0000313" key="4">
    <source>
        <dbReference type="EMBL" id="MBO0343813.1"/>
    </source>
</evidence>
<dbReference type="GO" id="GO:1990281">
    <property type="term" value="C:efflux pump complex"/>
    <property type="evidence" value="ECO:0007669"/>
    <property type="project" value="TreeGrafter"/>
</dbReference>
<keyword evidence="5" id="KW-1185">Reference proteome</keyword>
<protein>
    <submittedName>
        <fullName evidence="4">HlyD family efflux transporter periplasmic adaptor subunit</fullName>
    </submittedName>
</protein>
<dbReference type="AlphaFoldDB" id="A0A939EJU8"/>
<dbReference type="GO" id="GO:0015562">
    <property type="term" value="F:efflux transmembrane transporter activity"/>
    <property type="evidence" value="ECO:0007669"/>
    <property type="project" value="TreeGrafter"/>
</dbReference>
<dbReference type="Gene3D" id="1.10.287.470">
    <property type="entry name" value="Helix hairpin bin"/>
    <property type="match status" value="1"/>
</dbReference>
<gene>
    <name evidence="4" type="ORF">J0X15_01150</name>
</gene>
<evidence type="ECO:0000256" key="1">
    <source>
        <dbReference type="SAM" id="Coils"/>
    </source>
</evidence>
<dbReference type="Gene3D" id="2.40.50.100">
    <property type="match status" value="1"/>
</dbReference>
<sequence>MRFLARGLIGLMLFAATFAAIGFGVYRVVESVSRDEVRRRPPVQERSYSVNVAKLTAEDVAPTTVVYGQIRSWRKLEVRASSEGRLVEVDEDFRDGQAVKEGDLLVKIDPADAKSGLLDAKAALADADSQKAEAEEAVIAAEQELEATRKQLDLRRQSLDRQRQLLKKGYATMVQVEQEELSLAAMEQSLSNRMQSIITARKRIGRMDLTVERADNVLRDAERTLEETEIRAPFSGTLDQVNATLGRRVSTNDALAVLIDSTALEASFTLSTSEFSRFLDDQGKLIHAPVTVELDLGGKSIKVSGHLERAAAVVAEGDAGRQMFASLTVEAGTILRPGDFVTVRLQEPELTQVARVPAAAINAAGELLTLDDEQRLVIVQAKLLRRLGDEVLLADVPFGTTYVSERLPQLGPGLKVAPRGTEDTQDVPSREGGRRPVAAVSDTSSAGQQMVALEAPRRDELISKVNRRNMPAERKTEILQMLNRPMVPQSLIDRLESGGRGQPG</sequence>
<name>A0A939EJU8_9HYPH</name>
<reference evidence="4" key="1">
    <citation type="submission" date="2021-03" db="EMBL/GenBank/DDBJ databases">
        <title>Roseibium sp. CAU 1637 isolated from Incheon.</title>
        <authorList>
            <person name="Kim W."/>
        </authorList>
    </citation>
    <scope>NUCLEOTIDE SEQUENCE</scope>
    <source>
        <strain evidence="4">CAU 1637</strain>
    </source>
</reference>